<feature type="region of interest" description="Disordered" evidence="10">
    <location>
        <begin position="463"/>
        <end position="494"/>
    </location>
</feature>
<proteinExistence type="inferred from homology"/>
<dbReference type="GO" id="GO:0000462">
    <property type="term" value="P:maturation of SSU-rRNA from tricistronic rRNA transcript (SSU-rRNA, 5.8S rRNA, LSU-rRNA)"/>
    <property type="evidence" value="ECO:0007669"/>
    <property type="project" value="TreeGrafter"/>
</dbReference>
<dbReference type="InterPro" id="IPR007287">
    <property type="entry name" value="Sof1"/>
</dbReference>
<protein>
    <recommendedName>
        <fullName evidence="3">DDB1- and CUL4-associated factor 13</fullName>
    </recommendedName>
    <alternativeName>
        <fullName evidence="8">WD repeat and SOF domain-containing protein 1</fullName>
    </alternativeName>
</protein>
<keyword evidence="6" id="KW-0539">Nucleus</keyword>
<feature type="repeat" description="WD" evidence="9">
    <location>
        <begin position="377"/>
        <end position="418"/>
    </location>
</feature>
<dbReference type="Gene3D" id="2.130.10.10">
    <property type="entry name" value="YVTN repeat-like/Quinoprotein amine dehydrogenase"/>
    <property type="match status" value="2"/>
</dbReference>
<evidence type="ECO:0000256" key="2">
    <source>
        <dbReference type="ARBA" id="ARBA00005649"/>
    </source>
</evidence>
<evidence type="ECO:0000259" key="11">
    <source>
        <dbReference type="Pfam" id="PF04158"/>
    </source>
</evidence>
<dbReference type="GO" id="GO:0016567">
    <property type="term" value="P:protein ubiquitination"/>
    <property type="evidence" value="ECO:0007669"/>
    <property type="project" value="UniProtKB-UniPathway"/>
</dbReference>
<dbReference type="GO" id="GO:0032040">
    <property type="term" value="C:small-subunit processome"/>
    <property type="evidence" value="ECO:0007669"/>
    <property type="project" value="TreeGrafter"/>
</dbReference>
<gene>
    <name evidence="12" type="ORF">G7K_3994-t1</name>
</gene>
<evidence type="ECO:0000256" key="10">
    <source>
        <dbReference type="SAM" id="MobiDB-lite"/>
    </source>
</evidence>
<keyword evidence="13" id="KW-1185">Reference proteome</keyword>
<dbReference type="SMART" id="SM00320">
    <property type="entry name" value="WD40"/>
    <property type="match status" value="7"/>
</dbReference>
<reference evidence="12 13" key="1">
    <citation type="journal article" date="2011" name="J. Gen. Appl. Microbiol.">
        <title>Draft genome sequencing of the enigmatic yeast Saitoella complicata.</title>
        <authorList>
            <person name="Nishida H."/>
            <person name="Hamamoto M."/>
            <person name="Sugiyama J."/>
        </authorList>
    </citation>
    <scope>NUCLEOTIDE SEQUENCE [LARGE SCALE GENOMIC DNA]</scope>
    <source>
        <strain evidence="12 13">NRRL Y-17804</strain>
    </source>
</reference>
<evidence type="ECO:0000256" key="9">
    <source>
        <dbReference type="PROSITE-ProRule" id="PRU00221"/>
    </source>
</evidence>
<comment type="subcellular location">
    <subcellularLocation>
        <location evidence="1">Nucleus</location>
        <location evidence="1">Nucleolus</location>
    </subcellularLocation>
</comment>
<evidence type="ECO:0000256" key="8">
    <source>
        <dbReference type="ARBA" id="ARBA00032239"/>
    </source>
</evidence>
<evidence type="ECO:0000313" key="12">
    <source>
        <dbReference type="EMBL" id="GAO49857.1"/>
    </source>
</evidence>
<keyword evidence="4 9" id="KW-0853">WD repeat</keyword>
<dbReference type="EMBL" id="BACD03000026">
    <property type="protein sequence ID" value="GAO49857.1"/>
    <property type="molecule type" value="Genomic_DNA"/>
</dbReference>
<dbReference type="SUPFAM" id="SSF50978">
    <property type="entry name" value="WD40 repeat-like"/>
    <property type="match status" value="1"/>
</dbReference>
<dbReference type="FunFam" id="2.130.10.10:FF:001105">
    <property type="entry name" value="WD40-repeat-containing domain protein"/>
    <property type="match status" value="1"/>
</dbReference>
<organism evidence="12 13">
    <name type="scientific">Saitoella complicata (strain BCRC 22490 / CBS 7301 / JCM 7358 / NBRC 10748 / NRRL Y-17804)</name>
    <dbReference type="NCBI Taxonomy" id="698492"/>
    <lineage>
        <taxon>Eukaryota</taxon>
        <taxon>Fungi</taxon>
        <taxon>Dikarya</taxon>
        <taxon>Ascomycota</taxon>
        <taxon>Taphrinomycotina</taxon>
        <taxon>Taphrinomycotina incertae sedis</taxon>
        <taxon>Saitoella</taxon>
    </lineage>
</organism>
<dbReference type="UniPathway" id="UPA00143"/>
<dbReference type="Proteomes" id="UP000033140">
    <property type="component" value="Unassembled WGS sequence"/>
</dbReference>
<dbReference type="InterPro" id="IPR020472">
    <property type="entry name" value="WD40_PAC1"/>
</dbReference>
<evidence type="ECO:0000256" key="6">
    <source>
        <dbReference type="ARBA" id="ARBA00023242"/>
    </source>
</evidence>
<feature type="repeat" description="WD" evidence="9">
    <location>
        <begin position="166"/>
        <end position="200"/>
    </location>
</feature>
<feature type="repeat" description="WD" evidence="9">
    <location>
        <begin position="334"/>
        <end position="375"/>
    </location>
</feature>
<reference evidence="12 13" key="2">
    <citation type="journal article" date="2014" name="J. Gen. Appl. Microbiol.">
        <title>The early diverging ascomycetous budding yeast Saitoella complicata has three histone deacetylases belonging to the Clr6, Hos2, and Rpd3 lineages.</title>
        <authorList>
            <person name="Nishida H."/>
            <person name="Matsumoto T."/>
            <person name="Kondo S."/>
            <person name="Hamamoto M."/>
            <person name="Yoshikawa H."/>
        </authorList>
    </citation>
    <scope>NUCLEOTIDE SEQUENCE [LARGE SCALE GENOMIC DNA]</scope>
    <source>
        <strain evidence="12 13">NRRL Y-17804</strain>
    </source>
</reference>
<reference evidence="12 13" key="3">
    <citation type="journal article" date="2015" name="Genome Announc.">
        <title>Draft Genome Sequence of the Archiascomycetous Yeast Saitoella complicata.</title>
        <authorList>
            <person name="Yamauchi K."/>
            <person name="Kondo S."/>
            <person name="Hamamoto M."/>
            <person name="Takahashi Y."/>
            <person name="Ogura Y."/>
            <person name="Hayashi T."/>
            <person name="Nishida H."/>
        </authorList>
    </citation>
    <scope>NUCLEOTIDE SEQUENCE [LARGE SCALE GENOMIC DNA]</scope>
    <source>
        <strain evidence="12 13">NRRL Y-17804</strain>
    </source>
</reference>
<dbReference type="PROSITE" id="PS00678">
    <property type="entry name" value="WD_REPEATS_1"/>
    <property type="match status" value="1"/>
</dbReference>
<keyword evidence="7" id="KW-0687">Ribonucleoprotein</keyword>
<dbReference type="InterPro" id="IPR051733">
    <property type="entry name" value="WD_repeat_DCAF13/WDSOF1"/>
</dbReference>
<keyword evidence="5" id="KW-0677">Repeat</keyword>
<evidence type="ECO:0000256" key="3">
    <source>
        <dbReference type="ARBA" id="ARBA00021762"/>
    </source>
</evidence>
<comment type="similarity">
    <text evidence="2">Belongs to the WD repeat DCAF13/WDSOF1 family.</text>
</comment>
<dbReference type="Pfam" id="PF00400">
    <property type="entry name" value="WD40"/>
    <property type="match status" value="5"/>
</dbReference>
<dbReference type="STRING" id="698492.A0A0E9NJ03"/>
<evidence type="ECO:0000256" key="5">
    <source>
        <dbReference type="ARBA" id="ARBA00022737"/>
    </source>
</evidence>
<dbReference type="CDD" id="cd00200">
    <property type="entry name" value="WD40"/>
    <property type="match status" value="1"/>
</dbReference>
<evidence type="ECO:0000313" key="13">
    <source>
        <dbReference type="Proteomes" id="UP000033140"/>
    </source>
</evidence>
<dbReference type="FunFam" id="2.130.10.10:FF:001074">
    <property type="entry name" value="Probable SOF1 protein"/>
    <property type="match status" value="1"/>
</dbReference>
<feature type="repeat" description="WD" evidence="9">
    <location>
        <begin position="123"/>
        <end position="165"/>
    </location>
</feature>
<dbReference type="PROSITE" id="PS50294">
    <property type="entry name" value="WD_REPEATS_REGION"/>
    <property type="match status" value="2"/>
</dbReference>
<dbReference type="PANTHER" id="PTHR22851:SF0">
    <property type="entry name" value="DDB1- AND CUL4-ASSOCIATED FACTOR 13"/>
    <property type="match status" value="1"/>
</dbReference>
<dbReference type="InterPro" id="IPR019775">
    <property type="entry name" value="WD40_repeat_CS"/>
</dbReference>
<evidence type="ECO:0000256" key="4">
    <source>
        <dbReference type="ARBA" id="ARBA00022574"/>
    </source>
</evidence>
<dbReference type="AlphaFoldDB" id="A0A0E9NJ03"/>
<dbReference type="OMA" id="EDHNAYI"/>
<dbReference type="PROSITE" id="PS50082">
    <property type="entry name" value="WD_REPEATS_2"/>
    <property type="match status" value="4"/>
</dbReference>
<dbReference type="PRINTS" id="PR00320">
    <property type="entry name" value="GPROTEINBRPT"/>
</dbReference>
<feature type="domain" description="Sof1-like protein" evidence="11">
    <location>
        <begin position="410"/>
        <end position="497"/>
    </location>
</feature>
<dbReference type="InterPro" id="IPR015943">
    <property type="entry name" value="WD40/YVTN_repeat-like_dom_sf"/>
</dbReference>
<evidence type="ECO:0000256" key="7">
    <source>
        <dbReference type="ARBA" id="ARBA00023274"/>
    </source>
</evidence>
<dbReference type="Pfam" id="PF04158">
    <property type="entry name" value="Sof1"/>
    <property type="match status" value="1"/>
</dbReference>
<evidence type="ECO:0000256" key="1">
    <source>
        <dbReference type="ARBA" id="ARBA00004604"/>
    </source>
</evidence>
<dbReference type="InterPro" id="IPR036322">
    <property type="entry name" value="WD40_repeat_dom_sf"/>
</dbReference>
<sequence>MRHASPLRFCLQPLKYQLQVELQILGLLDSHLGLLLSSLGSSSSVPSIPSPHNTTQAQPKMKVKALSRSADTYLPSRSSDIASVPRNLDPDLHPFEKAREYTRALNATKMERMFAQPFIGQLGDGHIDGVYTIAKDPRRLGRVVSGSGDGEIKHWDVGSREEAFSVRAHDGIVKGLAYTPEGNILSCAADKTVKLWDTSSLSKDPMTMYMGPAAFNSISHHRSDPVFATASNVVHLWNHNRSAPVSTLEWGADTINTVAYNQTETSVLASAGTDRTLILYDTRTTSPLQKLTMQLRVNSIAWNPMEAFNFAAASEDHNVYIFDMRKLSRALNVLKDHVAAVLSVDYSPTGQEIVTGSYDRTVRLWKAREGRSRDVYHTKRMQRVFSTIFTMDSSSVLSGSDDGNIRIWRSHASSRQHVLTSRERVAQEYREKLKERYAHMPEIRRIARHRRVPGVVKKAGGIKRVEEEGARRKDENRRKHEANSVGSKERVPERKKALLTSANNLEPIYAVYISKIESLPPWP</sequence>
<dbReference type="InterPro" id="IPR001680">
    <property type="entry name" value="WD40_rpt"/>
</dbReference>
<accession>A0A0E9NJ03</accession>
<comment type="caution">
    <text evidence="12">The sequence shown here is derived from an EMBL/GenBank/DDBJ whole genome shotgun (WGS) entry which is preliminary data.</text>
</comment>
<name>A0A0E9NJ03_SAICN</name>
<dbReference type="PANTHER" id="PTHR22851">
    <property type="entry name" value="U3 SMALL NUCLEOLAR RNA U3 SNORNA ASSOCIATED PROTEIN"/>
    <property type="match status" value="1"/>
</dbReference>